<accession>A0A1D3D5B8</accession>
<organism evidence="1 2">
    <name type="scientific">Cyclospora cayetanensis</name>
    <dbReference type="NCBI Taxonomy" id="88456"/>
    <lineage>
        <taxon>Eukaryota</taxon>
        <taxon>Sar</taxon>
        <taxon>Alveolata</taxon>
        <taxon>Apicomplexa</taxon>
        <taxon>Conoidasida</taxon>
        <taxon>Coccidia</taxon>
        <taxon>Eucoccidiorida</taxon>
        <taxon>Eimeriorina</taxon>
        <taxon>Eimeriidae</taxon>
        <taxon>Cyclospora</taxon>
    </lineage>
</organism>
<gene>
    <name evidence="1" type="ORF">cyc_00487</name>
</gene>
<dbReference type="InParanoid" id="A0A1D3D5B8"/>
<protein>
    <submittedName>
        <fullName evidence="1">Vacuolar protein sorting-associated protein</fullName>
    </submittedName>
</protein>
<evidence type="ECO:0000313" key="1">
    <source>
        <dbReference type="EMBL" id="OEH78639.1"/>
    </source>
</evidence>
<dbReference type="Proteomes" id="UP000095192">
    <property type="component" value="Unassembled WGS sequence"/>
</dbReference>
<dbReference type="VEuPathDB" id="ToxoDB:cyc_00487"/>
<feature type="non-terminal residue" evidence="1">
    <location>
        <position position="1"/>
    </location>
</feature>
<dbReference type="AlphaFoldDB" id="A0A1D3D5B8"/>
<proteinExistence type="predicted"/>
<name>A0A1D3D5B8_9EIME</name>
<dbReference type="EMBL" id="JROU02000662">
    <property type="protein sequence ID" value="OEH78639.1"/>
    <property type="molecule type" value="Genomic_DNA"/>
</dbReference>
<sequence length="91" mass="9782">TPDLSLFLALRSSEPVECSVGVPALHSFTHAQLATEDRLYTLRLKTDQLSFSQTAGALYVWEFNFFGRGGTGDAKGGGNAPSRLECLKASC</sequence>
<keyword evidence="2" id="KW-1185">Reference proteome</keyword>
<reference evidence="1 2" key="1">
    <citation type="journal article" date="2016" name="BMC Genomics">
        <title>Comparative genomics reveals Cyclospora cayetanensis possesses coccidia-like metabolism and invasion components but unique surface antigens.</title>
        <authorList>
            <person name="Liu S."/>
            <person name="Wang L."/>
            <person name="Zheng H."/>
            <person name="Xu Z."/>
            <person name="Roellig D.M."/>
            <person name="Li N."/>
            <person name="Frace M.A."/>
            <person name="Tang K."/>
            <person name="Arrowood M.J."/>
            <person name="Moss D.M."/>
            <person name="Zhang L."/>
            <person name="Feng Y."/>
            <person name="Xiao L."/>
        </authorList>
    </citation>
    <scope>NUCLEOTIDE SEQUENCE [LARGE SCALE GENOMIC DNA]</scope>
    <source>
        <strain evidence="1 2">CHN_HEN01</strain>
    </source>
</reference>
<evidence type="ECO:0000313" key="2">
    <source>
        <dbReference type="Proteomes" id="UP000095192"/>
    </source>
</evidence>
<comment type="caution">
    <text evidence="1">The sequence shown here is derived from an EMBL/GenBank/DDBJ whole genome shotgun (WGS) entry which is preliminary data.</text>
</comment>